<accession>A0A9E2L0V7</accession>
<evidence type="ECO:0000313" key="2">
    <source>
        <dbReference type="EMBL" id="MBU3849473.1"/>
    </source>
</evidence>
<feature type="domain" description="BIG2" evidence="1">
    <location>
        <begin position="83"/>
        <end position="162"/>
    </location>
</feature>
<evidence type="ECO:0000313" key="3">
    <source>
        <dbReference type="Proteomes" id="UP000823914"/>
    </source>
</evidence>
<proteinExistence type="predicted"/>
<dbReference type="Proteomes" id="UP000823914">
    <property type="component" value="Unassembled WGS sequence"/>
</dbReference>
<dbReference type="Gene3D" id="2.60.40.1080">
    <property type="match status" value="4"/>
</dbReference>
<dbReference type="SUPFAM" id="SSF49373">
    <property type="entry name" value="Invasin/intimin cell-adhesion fragments"/>
    <property type="match status" value="1"/>
</dbReference>
<evidence type="ECO:0000259" key="1">
    <source>
        <dbReference type="SMART" id="SM00635"/>
    </source>
</evidence>
<dbReference type="AlphaFoldDB" id="A0A9E2L0V7"/>
<dbReference type="InterPro" id="IPR003343">
    <property type="entry name" value="Big_2"/>
</dbReference>
<sequence length="700" mass="75889">KTITEGKSTFINMQVPVTAVESHVEYTSSSPKVASVQGTNSVCQLTGVAPGTTTIKAKLVATATNTVQAEADLLVSVEEGTSDLVYISASTTIYTVEKGSSKTLTATLTGAGVLPTDQNNLQWKSSDPKIVSIRGASSTGVAVGKSVYIEALKEGEATITVSHDKSNSNLVFYIIVPGEEEKSISLNKTYATIDKGASTDITASISGGSTEDYNSITWSADKVDDQDIVRVMGRGKTVNVYGVNPGIATVRAQLPNGKFAVCDVEVQQTKQFSFGTTTVRVQPGKEKEVSYTVSPTNASLQWVQNDDSYATYQDMGNDAGKGTVIITGVKEGNSTLTCVTSYGNKATLQVICAWDYHFSVNKAKLQGVPNQTYTVEVQMNPVDTELTVDESNIADIVVENNGDGTALITVTPTKEGKDTITVTATNPSTKEQYGTKNIAFDFQYENLTFETKLLSKTGNFSKYDEDVGIVTIGDGETAKLSFSVKEDKAEYNIQSVTVERVGSNSEPVSISAEPAGTGKYVYNLIHSSDNIQTGWIVDRDCWYVEKSSRVRISLNWAVDRSWRGGWVINGEDSVYCTSSSQIGRSKDGAITGSVEQVTEMYSSPKFMTESEFTSNSDWYSPAMTVQGVSDNWGGNGDWFDIEYKAITHNKWAKRGNNSSTALISRKQTHNILITYNHNGKNKTMKIPVYTEIRNCPKTQQ</sequence>
<dbReference type="EMBL" id="JAHLFV010000063">
    <property type="protein sequence ID" value="MBU3849473.1"/>
    <property type="molecule type" value="Genomic_DNA"/>
</dbReference>
<comment type="caution">
    <text evidence="2">The sequence shown here is derived from an EMBL/GenBank/DDBJ whole genome shotgun (WGS) entry which is preliminary data.</text>
</comment>
<feature type="domain" description="BIG2" evidence="1">
    <location>
        <begin position="180"/>
        <end position="264"/>
    </location>
</feature>
<gene>
    <name evidence="2" type="ORF">IAA16_02785</name>
</gene>
<organism evidence="2 3">
    <name type="scientific">Candidatus Treponema excrementipullorum</name>
    <dbReference type="NCBI Taxonomy" id="2838768"/>
    <lineage>
        <taxon>Bacteria</taxon>
        <taxon>Pseudomonadati</taxon>
        <taxon>Spirochaetota</taxon>
        <taxon>Spirochaetia</taxon>
        <taxon>Spirochaetales</taxon>
        <taxon>Treponemataceae</taxon>
        <taxon>Treponema</taxon>
    </lineage>
</organism>
<name>A0A9E2L0V7_9SPIR</name>
<dbReference type="InterPro" id="IPR008964">
    <property type="entry name" value="Invasin/intimin_cell_adhesion"/>
</dbReference>
<protein>
    <recommendedName>
        <fullName evidence="1">BIG2 domain-containing protein</fullName>
    </recommendedName>
</protein>
<reference evidence="2" key="2">
    <citation type="submission" date="2021-04" db="EMBL/GenBank/DDBJ databases">
        <authorList>
            <person name="Gilroy R."/>
        </authorList>
    </citation>
    <scope>NUCLEOTIDE SEQUENCE</scope>
    <source>
        <strain evidence="2">Gambia15-2214</strain>
    </source>
</reference>
<feature type="non-terminal residue" evidence="2">
    <location>
        <position position="1"/>
    </location>
</feature>
<reference evidence="2" key="1">
    <citation type="journal article" date="2021" name="PeerJ">
        <title>Extensive microbial diversity within the chicken gut microbiome revealed by metagenomics and culture.</title>
        <authorList>
            <person name="Gilroy R."/>
            <person name="Ravi A."/>
            <person name="Getino M."/>
            <person name="Pursley I."/>
            <person name="Horton D.L."/>
            <person name="Alikhan N.F."/>
            <person name="Baker D."/>
            <person name="Gharbi K."/>
            <person name="Hall N."/>
            <person name="Watson M."/>
            <person name="Adriaenssens E.M."/>
            <person name="Foster-Nyarko E."/>
            <person name="Jarju S."/>
            <person name="Secka A."/>
            <person name="Antonio M."/>
            <person name="Oren A."/>
            <person name="Chaudhuri R.R."/>
            <person name="La Ragione R."/>
            <person name="Hildebrand F."/>
            <person name="Pallen M.J."/>
        </authorList>
    </citation>
    <scope>NUCLEOTIDE SEQUENCE</scope>
    <source>
        <strain evidence="2">Gambia15-2214</strain>
    </source>
</reference>
<dbReference type="SMART" id="SM00635">
    <property type="entry name" value="BID_2"/>
    <property type="match status" value="2"/>
</dbReference>